<evidence type="ECO:0000313" key="6">
    <source>
        <dbReference type="Proteomes" id="UP000000628"/>
    </source>
</evidence>
<dbReference type="GO" id="GO:0016020">
    <property type="term" value="C:membrane"/>
    <property type="evidence" value="ECO:0007669"/>
    <property type="project" value="TreeGrafter"/>
</dbReference>
<dbReference type="SUPFAM" id="SSF51735">
    <property type="entry name" value="NAD(P)-binding Rossmann-fold domains"/>
    <property type="match status" value="1"/>
</dbReference>
<comment type="similarity">
    <text evidence="1 3">Belongs to the short-chain dehydrogenases/reductases (SDR) family.</text>
</comment>
<feature type="domain" description="Ketoreductase" evidence="4">
    <location>
        <begin position="6"/>
        <end position="190"/>
    </location>
</feature>
<dbReference type="PANTHER" id="PTHR44196:SF1">
    <property type="entry name" value="DEHYDROGENASE_REDUCTASE SDR FAMILY MEMBER 7B"/>
    <property type="match status" value="1"/>
</dbReference>
<dbReference type="InterPro" id="IPR002347">
    <property type="entry name" value="SDR_fam"/>
</dbReference>
<dbReference type="PANTHER" id="PTHR44196">
    <property type="entry name" value="DEHYDROGENASE/REDUCTASE SDR FAMILY MEMBER 7B"/>
    <property type="match status" value="1"/>
</dbReference>
<dbReference type="STRING" id="471856.Jden_0145"/>
<dbReference type="GO" id="GO:0016491">
    <property type="term" value="F:oxidoreductase activity"/>
    <property type="evidence" value="ECO:0007669"/>
    <property type="project" value="UniProtKB-KW"/>
</dbReference>
<proteinExistence type="inferred from homology"/>
<dbReference type="InterPro" id="IPR036291">
    <property type="entry name" value="NAD(P)-bd_dom_sf"/>
</dbReference>
<evidence type="ECO:0000256" key="3">
    <source>
        <dbReference type="RuleBase" id="RU000363"/>
    </source>
</evidence>
<dbReference type="Gene3D" id="3.40.50.720">
    <property type="entry name" value="NAD(P)-binding Rossmann-like Domain"/>
    <property type="match status" value="1"/>
</dbReference>
<gene>
    <name evidence="5" type="ordered locus">Jden_0145</name>
</gene>
<dbReference type="Proteomes" id="UP000000628">
    <property type="component" value="Chromosome"/>
</dbReference>
<dbReference type="AlphaFoldDB" id="C7QYH3"/>
<evidence type="ECO:0000259" key="4">
    <source>
        <dbReference type="SMART" id="SM00822"/>
    </source>
</evidence>
<dbReference type="RefSeq" id="WP_012805925.1">
    <property type="nucleotide sequence ID" value="NC_013174.1"/>
</dbReference>
<dbReference type="EMBL" id="CP001706">
    <property type="protein sequence ID" value="ACV07820.1"/>
    <property type="molecule type" value="Genomic_DNA"/>
</dbReference>
<reference evidence="5 6" key="1">
    <citation type="journal article" date="2009" name="Stand. Genomic Sci.">
        <title>Complete genome sequence of Jonesia denitrificans type strain (Prevot 55134).</title>
        <authorList>
            <person name="Pukall R."/>
            <person name="Gehrich-Schroter G."/>
            <person name="Lapidus A."/>
            <person name="Nolan M."/>
            <person name="Glavina Del Rio T."/>
            <person name="Lucas S."/>
            <person name="Chen F."/>
            <person name="Tice H."/>
            <person name="Pitluck S."/>
            <person name="Cheng J.F."/>
            <person name="Copeland A."/>
            <person name="Saunders E."/>
            <person name="Brettin T."/>
            <person name="Detter J.C."/>
            <person name="Bruce D."/>
            <person name="Goodwin L."/>
            <person name="Pati A."/>
            <person name="Ivanova N."/>
            <person name="Mavromatis K."/>
            <person name="Ovchinnikova G."/>
            <person name="Chen A."/>
            <person name="Palaniappan K."/>
            <person name="Land M."/>
            <person name="Hauser L."/>
            <person name="Chang Y.J."/>
            <person name="Jeffries C.D."/>
            <person name="Chain P."/>
            <person name="Goker M."/>
            <person name="Bristow J."/>
            <person name="Eisen J.A."/>
            <person name="Markowitz V."/>
            <person name="Hugenholtz P."/>
            <person name="Kyrpides N.C."/>
            <person name="Klenk H.P."/>
            <person name="Han C."/>
        </authorList>
    </citation>
    <scope>NUCLEOTIDE SEQUENCE [LARGE SCALE GENOMIC DNA]</scope>
    <source>
        <strain evidence="6">ATCC 14870 / DSM 20603 / BCRC 15368 / CIP 55.134 / JCM 11481 / NBRC 15587 / NCTC 10816 / Prevot 55134</strain>
    </source>
</reference>
<organism evidence="5 6">
    <name type="scientific">Jonesia denitrificans (strain ATCC 14870 / DSM 20603 / BCRC 15368 / CIP 55.134 / JCM 11481 / NBRC 15587 / NCTC 10816 / Prevot 55134)</name>
    <name type="common">Listeria denitrificans</name>
    <dbReference type="NCBI Taxonomy" id="471856"/>
    <lineage>
        <taxon>Bacteria</taxon>
        <taxon>Bacillati</taxon>
        <taxon>Actinomycetota</taxon>
        <taxon>Actinomycetes</taxon>
        <taxon>Micrococcales</taxon>
        <taxon>Jonesiaceae</taxon>
        <taxon>Jonesia</taxon>
    </lineage>
</organism>
<keyword evidence="6" id="KW-1185">Reference proteome</keyword>
<dbReference type="eggNOG" id="COG0300">
    <property type="taxonomic scope" value="Bacteria"/>
</dbReference>
<dbReference type="InterPro" id="IPR057326">
    <property type="entry name" value="KR_dom"/>
</dbReference>
<dbReference type="HOGENOM" id="CLU_010194_2_1_11"/>
<accession>C7QYH3</accession>
<evidence type="ECO:0000256" key="1">
    <source>
        <dbReference type="ARBA" id="ARBA00006484"/>
    </source>
</evidence>
<dbReference type="PRINTS" id="PR00081">
    <property type="entry name" value="GDHRDH"/>
</dbReference>
<dbReference type="OrthoDB" id="9775296at2"/>
<evidence type="ECO:0000313" key="5">
    <source>
        <dbReference type="EMBL" id="ACV07820.1"/>
    </source>
</evidence>
<protein>
    <submittedName>
        <fullName evidence="5">Short-chain dehydrogenase/reductase SDR</fullName>
    </submittedName>
</protein>
<dbReference type="Pfam" id="PF00106">
    <property type="entry name" value="adh_short"/>
    <property type="match status" value="1"/>
</dbReference>
<dbReference type="KEGG" id="jde:Jden_0145"/>
<keyword evidence="2" id="KW-0560">Oxidoreductase</keyword>
<dbReference type="SMART" id="SM00822">
    <property type="entry name" value="PKS_KR"/>
    <property type="match status" value="1"/>
</dbReference>
<evidence type="ECO:0000256" key="2">
    <source>
        <dbReference type="ARBA" id="ARBA00023002"/>
    </source>
</evidence>
<dbReference type="CDD" id="cd05233">
    <property type="entry name" value="SDR_c"/>
    <property type="match status" value="1"/>
</dbReference>
<dbReference type="PRINTS" id="PR00080">
    <property type="entry name" value="SDRFAMILY"/>
</dbReference>
<sequence>MNISGKVFVVTGGGNGIGREVVLQLLGEGAHVAAVDLNAEALAHTTTLAGAGDRLTTHTVNITDRDAVHALPDQIIAHHGNVDGIVNVAGVIQQFVRIIDLPYEEIEKVMNVNFWGTMHMVKAFLPHLVTRPEATILNVASMGAYAPVPGQAVYGASKAAVSLLTEALYAELKDTGVNATVIYPGAIATDISKNSGITTPGTANKDAASTHKTTPAPVAGRVIVDAIRDGKFRDTIGADAAMMDRLHRLSPKRATDIIAKKMADLLG</sequence>
<name>C7QYH3_JONDD</name>